<dbReference type="InterPro" id="IPR012340">
    <property type="entry name" value="NA-bd_OB-fold"/>
</dbReference>
<evidence type="ECO:0000313" key="3">
    <source>
        <dbReference type="EMBL" id="SHI61167.1"/>
    </source>
</evidence>
<proteinExistence type="predicted"/>
<dbReference type="RefSeq" id="WP_072984935.1">
    <property type="nucleotide sequence ID" value="NZ_FQZB01000004.1"/>
</dbReference>
<dbReference type="AlphaFoldDB" id="A0A1M6CJI4"/>
<dbReference type="Gene3D" id="2.40.50.140">
    <property type="entry name" value="Nucleic acid-binding proteins"/>
    <property type="match status" value="1"/>
</dbReference>
<evidence type="ECO:0000259" key="2">
    <source>
        <dbReference type="Pfam" id="PF25842"/>
    </source>
</evidence>
<protein>
    <recommendedName>
        <fullName evidence="2">Membrane protein NfeD2 N-terminal transmembrane domain-containing protein</fullName>
    </recommendedName>
</protein>
<keyword evidence="1" id="KW-1133">Transmembrane helix</keyword>
<gene>
    <name evidence="3" type="ORF">SAMN02745163_00482</name>
</gene>
<dbReference type="Pfam" id="PF25842">
    <property type="entry name" value="NfeD_TM"/>
    <property type="match status" value="1"/>
</dbReference>
<feature type="transmembrane region" description="Helical" evidence="1">
    <location>
        <begin position="6"/>
        <end position="28"/>
    </location>
</feature>
<evidence type="ECO:0000256" key="1">
    <source>
        <dbReference type="SAM" id="Phobius"/>
    </source>
</evidence>
<dbReference type="Proteomes" id="UP000184310">
    <property type="component" value="Unassembled WGS sequence"/>
</dbReference>
<dbReference type="OrthoDB" id="1807862at2"/>
<name>A0A1M6CJI4_9CLOT</name>
<evidence type="ECO:0000313" key="4">
    <source>
        <dbReference type="Proteomes" id="UP000184310"/>
    </source>
</evidence>
<keyword evidence="4" id="KW-1185">Reference proteome</keyword>
<reference evidence="3 4" key="1">
    <citation type="submission" date="2016-11" db="EMBL/GenBank/DDBJ databases">
        <authorList>
            <person name="Jaros S."/>
            <person name="Januszkiewicz K."/>
            <person name="Wedrychowicz H."/>
        </authorList>
    </citation>
    <scope>NUCLEOTIDE SEQUENCE [LARGE SCALE GENOMIC DNA]</scope>
    <source>
        <strain evidence="3 4">DSM 21758</strain>
    </source>
</reference>
<sequence length="191" mass="20888">MGFYEIVFWVGVIYTVITFLLGGVSGILHFDAHVDSHMDTHIDTHVDSFHGTSTFAVFPIKPITVVSFLTVFGGTGIVLTKNGFLAIVVFIIATFLGLLVSTLLYKLVVVPLYKAQNTSAVYQKELIGIKATVITPILKNSFGTIAYVVNGSKNNSPAKSVKNTAINQGEEVLIFKIEDNVFYVEPLNENK</sequence>
<keyword evidence="1" id="KW-0472">Membrane</keyword>
<feature type="domain" description="Membrane protein NfeD2 N-terminal transmembrane" evidence="2">
    <location>
        <begin position="3"/>
        <end position="117"/>
    </location>
</feature>
<feature type="transmembrane region" description="Helical" evidence="1">
    <location>
        <begin position="84"/>
        <end position="105"/>
    </location>
</feature>
<dbReference type="InterPro" id="IPR058653">
    <property type="entry name" value="NfeD2_TM"/>
</dbReference>
<keyword evidence="1" id="KW-0812">Transmembrane</keyword>
<accession>A0A1M6CJI4</accession>
<dbReference type="STRING" id="1121302.SAMN02745163_00482"/>
<feature type="transmembrane region" description="Helical" evidence="1">
    <location>
        <begin position="55"/>
        <end position="78"/>
    </location>
</feature>
<dbReference type="EMBL" id="FQZB01000004">
    <property type="protein sequence ID" value="SHI61167.1"/>
    <property type="molecule type" value="Genomic_DNA"/>
</dbReference>
<organism evidence="3 4">
    <name type="scientific">Clostridium cavendishii DSM 21758</name>
    <dbReference type="NCBI Taxonomy" id="1121302"/>
    <lineage>
        <taxon>Bacteria</taxon>
        <taxon>Bacillati</taxon>
        <taxon>Bacillota</taxon>
        <taxon>Clostridia</taxon>
        <taxon>Eubacteriales</taxon>
        <taxon>Clostridiaceae</taxon>
        <taxon>Clostridium</taxon>
    </lineage>
</organism>